<evidence type="ECO:0000256" key="2">
    <source>
        <dbReference type="ARBA" id="ARBA00005346"/>
    </source>
</evidence>
<feature type="domain" description="NADH:quinone oxidoreductase/Mrp antiporter transmembrane" evidence="9">
    <location>
        <begin position="130"/>
        <end position="419"/>
    </location>
</feature>
<feature type="transmembrane region" description="Helical" evidence="8">
    <location>
        <begin position="336"/>
        <end position="354"/>
    </location>
</feature>
<feature type="transmembrane region" description="Helical" evidence="8">
    <location>
        <begin position="36"/>
        <end position="54"/>
    </location>
</feature>
<evidence type="ECO:0000256" key="6">
    <source>
        <dbReference type="ARBA" id="ARBA00023136"/>
    </source>
</evidence>
<feature type="transmembrane region" description="Helical" evidence="8">
    <location>
        <begin position="306"/>
        <end position="324"/>
    </location>
</feature>
<keyword evidence="11" id="KW-1185">Reference proteome</keyword>
<feature type="transmembrane region" description="Helical" evidence="8">
    <location>
        <begin position="206"/>
        <end position="225"/>
    </location>
</feature>
<feature type="transmembrane region" description="Helical" evidence="8">
    <location>
        <begin position="162"/>
        <end position="186"/>
    </location>
</feature>
<dbReference type="Pfam" id="PF00361">
    <property type="entry name" value="Proton_antipo_M"/>
    <property type="match status" value="1"/>
</dbReference>
<protein>
    <submittedName>
        <fullName evidence="10">Monovalent cation/H+ antiporter subunit D</fullName>
    </submittedName>
</protein>
<feature type="transmembrane region" description="Helical" evidence="8">
    <location>
        <begin position="453"/>
        <end position="477"/>
    </location>
</feature>
<reference evidence="10" key="1">
    <citation type="journal article" date="2014" name="Int. J. Syst. Evol. Microbiol.">
        <title>Complete genome sequence of Corynebacterium casei LMG S-19264T (=DSM 44701T), isolated from a smear-ripened cheese.</title>
        <authorList>
            <consortium name="US DOE Joint Genome Institute (JGI-PGF)"/>
            <person name="Walter F."/>
            <person name="Albersmeier A."/>
            <person name="Kalinowski J."/>
            <person name="Ruckert C."/>
        </authorList>
    </citation>
    <scope>NUCLEOTIDE SEQUENCE</scope>
    <source>
        <strain evidence="10">CGMCC 1.7086</strain>
    </source>
</reference>
<evidence type="ECO:0000256" key="7">
    <source>
        <dbReference type="RuleBase" id="RU000320"/>
    </source>
</evidence>
<evidence type="ECO:0000313" key="10">
    <source>
        <dbReference type="EMBL" id="GGO72369.1"/>
    </source>
</evidence>
<dbReference type="AlphaFoldDB" id="A0A917Z1A0"/>
<evidence type="ECO:0000256" key="4">
    <source>
        <dbReference type="ARBA" id="ARBA00022692"/>
    </source>
</evidence>
<dbReference type="GO" id="GO:0005886">
    <property type="term" value="C:plasma membrane"/>
    <property type="evidence" value="ECO:0007669"/>
    <property type="project" value="UniProtKB-SubCell"/>
</dbReference>
<comment type="subcellular location">
    <subcellularLocation>
        <location evidence="1">Cell membrane</location>
        <topology evidence="1">Multi-pass membrane protein</topology>
    </subcellularLocation>
    <subcellularLocation>
        <location evidence="7">Membrane</location>
        <topology evidence="7">Multi-pass membrane protein</topology>
    </subcellularLocation>
</comment>
<dbReference type="NCBIfam" id="NF009309">
    <property type="entry name" value="PRK12666.1"/>
    <property type="match status" value="1"/>
</dbReference>
<organism evidence="10 11">
    <name type="scientific">Bowmanella pacifica</name>
    <dbReference type="NCBI Taxonomy" id="502051"/>
    <lineage>
        <taxon>Bacteria</taxon>
        <taxon>Pseudomonadati</taxon>
        <taxon>Pseudomonadota</taxon>
        <taxon>Gammaproteobacteria</taxon>
        <taxon>Alteromonadales</taxon>
        <taxon>Alteromonadaceae</taxon>
        <taxon>Bowmanella</taxon>
    </lineage>
</organism>
<dbReference type="InterPro" id="IPR001750">
    <property type="entry name" value="ND/Mrp_TM"/>
</dbReference>
<evidence type="ECO:0000259" key="9">
    <source>
        <dbReference type="Pfam" id="PF00361"/>
    </source>
</evidence>
<evidence type="ECO:0000256" key="8">
    <source>
        <dbReference type="SAM" id="Phobius"/>
    </source>
</evidence>
<dbReference type="InterPro" id="IPR003918">
    <property type="entry name" value="NADH_UbQ_OxRdtase"/>
</dbReference>
<feature type="transmembrane region" description="Helical" evidence="8">
    <location>
        <begin position="375"/>
        <end position="394"/>
    </location>
</feature>
<feature type="transmembrane region" description="Helical" evidence="8">
    <location>
        <begin position="74"/>
        <end position="102"/>
    </location>
</feature>
<feature type="transmembrane region" description="Helical" evidence="8">
    <location>
        <begin position="280"/>
        <end position="299"/>
    </location>
</feature>
<dbReference type="PANTHER" id="PTHR42703">
    <property type="entry name" value="NADH DEHYDROGENASE"/>
    <property type="match status" value="1"/>
</dbReference>
<feature type="transmembrane region" description="Helical" evidence="8">
    <location>
        <begin position="109"/>
        <end position="126"/>
    </location>
</feature>
<feature type="transmembrane region" description="Helical" evidence="8">
    <location>
        <begin position="237"/>
        <end position="260"/>
    </location>
</feature>
<dbReference type="Proteomes" id="UP000606935">
    <property type="component" value="Unassembled WGS sequence"/>
</dbReference>
<proteinExistence type="inferred from homology"/>
<feature type="transmembrane region" description="Helical" evidence="8">
    <location>
        <begin position="414"/>
        <end position="432"/>
    </location>
</feature>
<keyword evidence="3" id="KW-1003">Cell membrane</keyword>
<reference evidence="10" key="2">
    <citation type="submission" date="2020-09" db="EMBL/GenBank/DDBJ databases">
        <authorList>
            <person name="Sun Q."/>
            <person name="Zhou Y."/>
        </authorList>
    </citation>
    <scope>NUCLEOTIDE SEQUENCE</scope>
    <source>
        <strain evidence="10">CGMCC 1.7086</strain>
    </source>
</reference>
<keyword evidence="6 8" id="KW-0472">Membrane</keyword>
<dbReference type="RefSeq" id="WP_188697008.1">
    <property type="nucleotide sequence ID" value="NZ_BMLS01000005.1"/>
</dbReference>
<keyword evidence="4 7" id="KW-0812">Transmembrane</keyword>
<accession>A0A917Z1A0</accession>
<keyword evidence="5 8" id="KW-1133">Transmembrane helix</keyword>
<dbReference type="EMBL" id="BMLS01000005">
    <property type="protein sequence ID" value="GGO72369.1"/>
    <property type="molecule type" value="Genomic_DNA"/>
</dbReference>
<feature type="transmembrane region" description="Helical" evidence="8">
    <location>
        <begin position="6"/>
        <end position="24"/>
    </location>
</feature>
<dbReference type="PRINTS" id="PR01437">
    <property type="entry name" value="NUOXDRDTASE4"/>
</dbReference>
<dbReference type="GO" id="GO:0042773">
    <property type="term" value="P:ATP synthesis coupled electron transport"/>
    <property type="evidence" value="ECO:0007669"/>
    <property type="project" value="InterPro"/>
</dbReference>
<dbReference type="PANTHER" id="PTHR42703:SF1">
    <property type="entry name" value="NA(+)_H(+) ANTIPORTER SUBUNIT D1"/>
    <property type="match status" value="1"/>
</dbReference>
<dbReference type="InterPro" id="IPR050586">
    <property type="entry name" value="CPA3_Na-H_Antiporter_D"/>
</dbReference>
<evidence type="ECO:0000313" key="11">
    <source>
        <dbReference type="Proteomes" id="UP000606935"/>
    </source>
</evidence>
<dbReference type="GO" id="GO:0008137">
    <property type="term" value="F:NADH dehydrogenase (ubiquinone) activity"/>
    <property type="evidence" value="ECO:0007669"/>
    <property type="project" value="InterPro"/>
</dbReference>
<evidence type="ECO:0000256" key="5">
    <source>
        <dbReference type="ARBA" id="ARBA00022989"/>
    </source>
</evidence>
<comment type="caution">
    <text evidence="10">The sequence shown here is derived from an EMBL/GenBank/DDBJ whole genome shotgun (WGS) entry which is preliminary data.</text>
</comment>
<evidence type="ECO:0000256" key="1">
    <source>
        <dbReference type="ARBA" id="ARBA00004651"/>
    </source>
</evidence>
<feature type="transmembrane region" description="Helical" evidence="8">
    <location>
        <begin position="132"/>
        <end position="150"/>
    </location>
</feature>
<gene>
    <name evidence="10" type="ORF">GCM10010982_30320</name>
</gene>
<evidence type="ECO:0000256" key="3">
    <source>
        <dbReference type="ARBA" id="ARBA00022475"/>
    </source>
</evidence>
<comment type="similarity">
    <text evidence="2">Belongs to the CPA3 antiporters (TC 2.A.63) subunit D family.</text>
</comment>
<sequence length="504" mass="54179">MSQHLAIIPILLPLFAGLLMLLPPLAGVENIRRRRITSLIVGAVSIFAAANLAVQVQQGPLFYALGNWQAPNGIVLMADPLAAMLVLATCILVFGSTVYACAGEDRQGAYFYPLLQFQLMGINGAFLTADLFNLFVFFEVLLIASYSLLIHGGGKQKTQANVHYVVLNLVGSSLFLFALGALYGTLGTLNMLDMAMRVPTISEGEQVIAKVGGLMLLMVFGLKAAMLPLHFWLPKTYSAASASVAALFAIMTKVGIYSIYRVYTMIFGEHAGPLADMALGWIWPLALLTLIGGAIGVLASPNLRQMAANMVIISVGTLLISFAIRSQEASAAGFYYMIHSTFVTAALFMIADMLGQQRGKALDRFVVARKVKQPVLLGSLFFVASMAVAGLPPFSGFIGKLLILQSAHQATEMIWVWTLILLAGLVCIVALSRAGSTVFWRHTGGNNNDIASLSYWQIGAAGLMLLMSPLMVVFGAVTTEYMQLAALQLHQFSGLFELLGRANP</sequence>
<name>A0A917Z1A0_9ALTE</name>